<protein>
    <recommendedName>
        <fullName evidence="4">Peptidase E</fullName>
    </recommendedName>
</protein>
<evidence type="ECO:0000313" key="3">
    <source>
        <dbReference type="Proteomes" id="UP001317191"/>
    </source>
</evidence>
<dbReference type="InterPro" id="IPR046525">
    <property type="entry name" value="DUF6702"/>
</dbReference>
<feature type="chain" id="PRO_5045720237" description="Peptidase E" evidence="1">
    <location>
        <begin position="22"/>
        <end position="167"/>
    </location>
</feature>
<keyword evidence="1" id="KW-0732">Signal</keyword>
<gene>
    <name evidence="2" type="ORF">NAT50_01470</name>
</gene>
<reference evidence="2 3" key="1">
    <citation type="submission" date="2022-05" db="EMBL/GenBank/DDBJ databases">
        <title>Flavobacterium sp., isolated from activated sludge.</title>
        <authorList>
            <person name="Ran Q."/>
        </authorList>
    </citation>
    <scope>NUCLEOTIDE SEQUENCE [LARGE SCALE GENOMIC DNA]</scope>
    <source>
        <strain evidence="2 3">HXWNR70</strain>
    </source>
</reference>
<name>A0ABT0TKJ5_9FLAO</name>
<evidence type="ECO:0008006" key="4">
    <source>
        <dbReference type="Google" id="ProtNLM"/>
    </source>
</evidence>
<accession>A0ABT0TKJ5</accession>
<comment type="caution">
    <text evidence="2">The sequence shown here is derived from an EMBL/GenBank/DDBJ whole genome shotgun (WGS) entry which is preliminary data.</text>
</comment>
<dbReference type="Pfam" id="PF20420">
    <property type="entry name" value="DUF6702"/>
    <property type="match status" value="1"/>
</dbReference>
<organism evidence="2 3">
    <name type="scientific">Flavobacterium luminosum</name>
    <dbReference type="NCBI Taxonomy" id="2949086"/>
    <lineage>
        <taxon>Bacteria</taxon>
        <taxon>Pseudomonadati</taxon>
        <taxon>Bacteroidota</taxon>
        <taxon>Flavobacteriia</taxon>
        <taxon>Flavobacteriales</taxon>
        <taxon>Flavobacteriaceae</taxon>
        <taxon>Flavobacterium</taxon>
    </lineage>
</organism>
<evidence type="ECO:0000313" key="2">
    <source>
        <dbReference type="EMBL" id="MCL9808023.1"/>
    </source>
</evidence>
<dbReference type="EMBL" id="JAMLJM010000001">
    <property type="protein sequence ID" value="MCL9808023.1"/>
    <property type="molecule type" value="Genomic_DNA"/>
</dbReference>
<keyword evidence="3" id="KW-1185">Reference proteome</keyword>
<proteinExistence type="predicted"/>
<feature type="signal peptide" evidence="1">
    <location>
        <begin position="1"/>
        <end position="21"/>
    </location>
</feature>
<dbReference type="RefSeq" id="WP_250590769.1">
    <property type="nucleotide sequence ID" value="NZ_JAMLJM010000001.1"/>
</dbReference>
<evidence type="ECO:0000256" key="1">
    <source>
        <dbReference type="SAM" id="SignalP"/>
    </source>
</evidence>
<sequence>MKFFWKTTLFCSLLMVLSSFSIHKFYVSIYQIDYAQEKKMLQITSRIFVDDLNTILKIKYNQTTNLGEPNESPNDIVLLKKYLSENFSIRVNGQTKTVNLANKEMEGNVLICYYNVKDISKIKTLEIQNSVLHDFAGDQQNIIHTNLYGKKQSFLLTPGNAKALLKP</sequence>
<dbReference type="Proteomes" id="UP001317191">
    <property type="component" value="Unassembled WGS sequence"/>
</dbReference>